<name>A0ABR4HWE9_9EURO</name>
<dbReference type="EC" id="4.2.1.77" evidence="3"/>
<evidence type="ECO:0000313" key="4">
    <source>
        <dbReference type="EMBL" id="KAL2819707.1"/>
    </source>
</evidence>
<evidence type="ECO:0000313" key="5">
    <source>
        <dbReference type="Proteomes" id="UP001610334"/>
    </source>
</evidence>
<evidence type="ECO:0000256" key="1">
    <source>
        <dbReference type="ARBA" id="ARBA00001148"/>
    </source>
</evidence>
<dbReference type="Proteomes" id="UP001610334">
    <property type="component" value="Unassembled WGS sequence"/>
</dbReference>
<comment type="catalytic activity">
    <reaction evidence="1">
        <text>trans-3-hydroxy-L-proline = 1-pyrroline-2-carboxylate + H2O</text>
        <dbReference type="Rhea" id="RHEA:10320"/>
        <dbReference type="ChEBI" id="CHEBI:15377"/>
        <dbReference type="ChEBI" id="CHEBI:39785"/>
        <dbReference type="ChEBI" id="CHEBI:57938"/>
        <dbReference type="EC" id="4.2.1.77"/>
    </reaction>
</comment>
<dbReference type="SFLD" id="SFLDS00028">
    <property type="entry name" value="Proline_Racemase"/>
    <property type="match status" value="1"/>
</dbReference>
<protein>
    <recommendedName>
        <fullName evidence="3">trans-L-3-hydroxyproline dehydratase</fullName>
        <ecNumber evidence="3">4.2.1.77</ecNumber>
    </recommendedName>
</protein>
<gene>
    <name evidence="4" type="ORF">BJX63DRAFT_359927</name>
</gene>
<dbReference type="EMBL" id="JBFXLT010000009">
    <property type="protein sequence ID" value="KAL2819707.1"/>
    <property type="molecule type" value="Genomic_DNA"/>
</dbReference>
<organism evidence="4 5">
    <name type="scientific">Aspergillus granulosus</name>
    <dbReference type="NCBI Taxonomy" id="176169"/>
    <lineage>
        <taxon>Eukaryota</taxon>
        <taxon>Fungi</taxon>
        <taxon>Dikarya</taxon>
        <taxon>Ascomycota</taxon>
        <taxon>Pezizomycotina</taxon>
        <taxon>Eurotiomycetes</taxon>
        <taxon>Eurotiomycetidae</taxon>
        <taxon>Eurotiales</taxon>
        <taxon>Aspergillaceae</taxon>
        <taxon>Aspergillus</taxon>
        <taxon>Aspergillus subgen. Nidulantes</taxon>
    </lineage>
</organism>
<evidence type="ECO:0000256" key="2">
    <source>
        <dbReference type="ARBA" id="ARBA00007529"/>
    </source>
</evidence>
<dbReference type="PANTHER" id="PTHR33442:SF1">
    <property type="entry name" value="TRANS-3-HYDROXY-L-PROLINE DEHYDRATASE"/>
    <property type="match status" value="1"/>
</dbReference>
<dbReference type="SUPFAM" id="SSF54506">
    <property type="entry name" value="Diaminopimelate epimerase-like"/>
    <property type="match status" value="1"/>
</dbReference>
<keyword evidence="5" id="KW-1185">Reference proteome</keyword>
<dbReference type="Pfam" id="PF05544">
    <property type="entry name" value="Pro_racemase"/>
    <property type="match status" value="1"/>
</dbReference>
<dbReference type="PANTHER" id="PTHR33442">
    <property type="entry name" value="TRANS-3-HYDROXY-L-PROLINE DEHYDRATASE"/>
    <property type="match status" value="1"/>
</dbReference>
<dbReference type="Gene3D" id="3.10.310.10">
    <property type="entry name" value="Diaminopimelate Epimerase, Chain A, domain 1"/>
    <property type="match status" value="2"/>
</dbReference>
<sequence>MDIAQSFQSHPSAIKCIDMHTSGEPTRIIYSGFPALPGSTLLNKRDQAQQYHDNIRRRLMLEPRGHNDMYGAILISETELVRSGEAHIGVLFTHAGGFSTMCGHATIALGRFLVDTRDLNVFPKRNQLIVSSVEEGRKEVEVRIHAPCGIVKARVPVIDSPDGGVKSDLTRNVSFLSTPAYVAGLGIEVEIPEDIRWAELGIKKSIKVDISYGGAFYALVEAKELGFKQGLAGNDQQMKAMASAARTLKGFLSTYPAVVQALRRAEDERLSFLYSVMVVDSELGYRPDNVEGTETGVCFFGDRDQVDRSPTGSCVTARMALAHAKGLRNIGQRWAYNSLVSNRFEAGTFAASIVEENIRVKGFEADTWPAVIVSVEGNAFYLGAMDFVQEQGDITSEAGFTLDI</sequence>
<proteinExistence type="inferred from homology"/>
<accession>A0ABR4HWE9</accession>
<evidence type="ECO:0000256" key="3">
    <source>
        <dbReference type="ARBA" id="ARBA00013105"/>
    </source>
</evidence>
<dbReference type="InterPro" id="IPR008794">
    <property type="entry name" value="Pro_racemase_fam"/>
</dbReference>
<comment type="caution">
    <text evidence="4">The sequence shown here is derived from an EMBL/GenBank/DDBJ whole genome shotgun (WGS) entry which is preliminary data.</text>
</comment>
<reference evidence="4 5" key="1">
    <citation type="submission" date="2024-07" db="EMBL/GenBank/DDBJ databases">
        <title>Section-level genome sequencing and comparative genomics of Aspergillus sections Usti and Cavernicolus.</title>
        <authorList>
            <consortium name="Lawrence Berkeley National Laboratory"/>
            <person name="Nybo J.L."/>
            <person name="Vesth T.C."/>
            <person name="Theobald S."/>
            <person name="Frisvad J.C."/>
            <person name="Larsen T.O."/>
            <person name="Kjaerboelling I."/>
            <person name="Rothschild-Mancinelli K."/>
            <person name="Lyhne E.K."/>
            <person name="Kogle M.E."/>
            <person name="Barry K."/>
            <person name="Clum A."/>
            <person name="Na H."/>
            <person name="Ledsgaard L."/>
            <person name="Lin J."/>
            <person name="Lipzen A."/>
            <person name="Kuo A."/>
            <person name="Riley R."/>
            <person name="Mondo S."/>
            <person name="Labutti K."/>
            <person name="Haridas S."/>
            <person name="Pangalinan J."/>
            <person name="Salamov A.A."/>
            <person name="Simmons B.A."/>
            <person name="Magnuson J.K."/>
            <person name="Chen J."/>
            <person name="Drula E."/>
            <person name="Henrissat B."/>
            <person name="Wiebenga A."/>
            <person name="Lubbers R.J."/>
            <person name="Gomes A.C."/>
            <person name="Makela M.R."/>
            <person name="Stajich J."/>
            <person name="Grigoriev I.V."/>
            <person name="Mortensen U.H."/>
            <person name="De Vries R.P."/>
            <person name="Baker S.E."/>
            <person name="Andersen M.R."/>
        </authorList>
    </citation>
    <scope>NUCLEOTIDE SEQUENCE [LARGE SCALE GENOMIC DNA]</scope>
    <source>
        <strain evidence="4 5">CBS 588.65</strain>
    </source>
</reference>
<comment type="similarity">
    <text evidence="2">Belongs to the proline racemase family.</text>
</comment>